<dbReference type="RefSeq" id="WP_149522072.1">
    <property type="nucleotide sequence ID" value="NZ_VTOU01000002.1"/>
</dbReference>
<proteinExistence type="predicted"/>
<dbReference type="EMBL" id="VTOU01000002">
    <property type="protein sequence ID" value="TZG27860.1"/>
    <property type="molecule type" value="Genomic_DNA"/>
</dbReference>
<dbReference type="InterPro" id="IPR008969">
    <property type="entry name" value="CarboxyPept-like_regulatory"/>
</dbReference>
<organism evidence="3 4">
    <name type="scientific">Sphingomonas montanisoli</name>
    <dbReference type="NCBI Taxonomy" id="2606412"/>
    <lineage>
        <taxon>Bacteria</taxon>
        <taxon>Pseudomonadati</taxon>
        <taxon>Pseudomonadota</taxon>
        <taxon>Alphaproteobacteria</taxon>
        <taxon>Sphingomonadales</taxon>
        <taxon>Sphingomonadaceae</taxon>
        <taxon>Sphingomonas</taxon>
    </lineage>
</organism>
<feature type="domain" description="TonB-dependent transporter Oar-like beta-barrel" evidence="2">
    <location>
        <begin position="237"/>
        <end position="1029"/>
    </location>
</feature>
<dbReference type="InterPro" id="IPR037066">
    <property type="entry name" value="Plug_dom_sf"/>
</dbReference>
<dbReference type="AlphaFoldDB" id="A0A5D9C9Y0"/>
<evidence type="ECO:0000313" key="3">
    <source>
        <dbReference type="EMBL" id="TZG27860.1"/>
    </source>
</evidence>
<dbReference type="Pfam" id="PF13620">
    <property type="entry name" value="CarboxypepD_reg"/>
    <property type="match status" value="1"/>
</dbReference>
<dbReference type="Gene3D" id="2.60.40.1120">
    <property type="entry name" value="Carboxypeptidase-like, regulatory domain"/>
    <property type="match status" value="1"/>
</dbReference>
<name>A0A5D9C9Y0_9SPHN</name>
<keyword evidence="1" id="KW-0732">Signal</keyword>
<evidence type="ECO:0000259" key="2">
    <source>
        <dbReference type="Pfam" id="PF25183"/>
    </source>
</evidence>
<dbReference type="SUPFAM" id="SSF49464">
    <property type="entry name" value="Carboxypeptidase regulatory domain-like"/>
    <property type="match status" value="1"/>
</dbReference>
<dbReference type="PROSITE" id="PS51257">
    <property type="entry name" value="PROKAR_LIPOPROTEIN"/>
    <property type="match status" value="1"/>
</dbReference>
<comment type="caution">
    <text evidence="3">The sequence shown here is derived from an EMBL/GenBank/DDBJ whole genome shotgun (WGS) entry which is preliminary data.</text>
</comment>
<reference evidence="3 4" key="1">
    <citation type="submission" date="2019-08" db="EMBL/GenBank/DDBJ databases">
        <authorList>
            <person name="Wang G."/>
            <person name="Xu Z."/>
        </authorList>
    </citation>
    <scope>NUCLEOTIDE SEQUENCE [LARGE SCALE GENOMIC DNA]</scope>
    <source>
        <strain evidence="3 4">ZX</strain>
    </source>
</reference>
<dbReference type="Pfam" id="PF25183">
    <property type="entry name" value="OMP_b-brl_4"/>
    <property type="match status" value="1"/>
</dbReference>
<keyword evidence="4" id="KW-1185">Reference proteome</keyword>
<dbReference type="Proteomes" id="UP000322077">
    <property type="component" value="Unassembled WGS sequence"/>
</dbReference>
<dbReference type="InterPro" id="IPR057601">
    <property type="entry name" value="Oar-like_b-barrel"/>
</dbReference>
<accession>A0A5D9C9Y0</accession>
<feature type="chain" id="PRO_5022690013" description="TonB-dependent transporter Oar-like beta-barrel domain-containing protein" evidence="1">
    <location>
        <begin position="24"/>
        <end position="1091"/>
    </location>
</feature>
<gene>
    <name evidence="3" type="ORF">FYJ91_09920</name>
</gene>
<evidence type="ECO:0000313" key="4">
    <source>
        <dbReference type="Proteomes" id="UP000322077"/>
    </source>
</evidence>
<feature type="signal peptide" evidence="1">
    <location>
        <begin position="1"/>
        <end position="23"/>
    </location>
</feature>
<dbReference type="Gene3D" id="2.170.130.10">
    <property type="entry name" value="TonB-dependent receptor, plug domain"/>
    <property type="match status" value="1"/>
</dbReference>
<evidence type="ECO:0000256" key="1">
    <source>
        <dbReference type="SAM" id="SignalP"/>
    </source>
</evidence>
<protein>
    <recommendedName>
        <fullName evidence="2">TonB-dependent transporter Oar-like beta-barrel domain-containing protein</fullName>
    </recommendedName>
</protein>
<sequence length="1091" mass="117433">MRHYLNAGAAAIAIVACSTAAYAQETTSSIRGTVLSAGAPVGGASVTVTHVPSGTTATATTGADGGFTASGLRPGGPFTVVVTAAGYADSTVTDINLTAGQPLRLPVELATQDAIVVTAASIRATELSPGPITSIGREQIATIASVSRDIRDIARRDPFATIDPGQSRGVMIAGQNARLNKFSVDGLGFSDDFGLNVGGLPTSRGPVPLSAIEQFSVKVAPYDVSEGNFQGGAINVILRSGTNKLTGEAFYTYNSDKLTGDKIRTGKINLDFKSKTYGGFLSGPIIKDKLFLAVSYEHLKEGTPIQIGTAGFPNVVPNLTDAQITNISTIAKAAYNYDTLGVQQSTIETDEKWTVKADWNITEGHRLSATWIHNDSNNSSTAGFSSIVGTSPVLGLQSNNYNRPEKVDSYVSQLISDWSDSFHTEVRGNYRKYDLTPLPFGEFNFAQMQVCLDPTAAAQQNGAANTNATLCSQGSTAAPGAARLYFGPDQFRHFNYVRYKQYGGDTAVRWEYKDFSFKLTAAYSHLDVQNAFLQNAFGNYYFDSVADFQARRAGSLALGGSITGNLNDALASFQYDSYTIGQQVAWDPSPDLNVTAGFRTDMYGGLTPPPLNSFFTARYGFSNRATINGKYVIQPRFSYTWSPLDKLTVKGGVGLFAGGSPNVFLGNSYSVSGVVQNSFTISRNLNGVGCQGGISAALCSAALDNVDGRTLNPLVQSFLRTNTASLSLANVNALDPDFKLQSTWKANFSVSYDHDFDNFLGSGWTAGVDLYGSKVNYAPMYQDLRLRQIGTAADGRARYTSITPTSANTDLYLTNTRMGHSLIGAVSWNKHFDYGIDVGGTYTRQSVKDLSSMNGTTASGTYGQNPVIDPNRAAYGRSIYEIKNSWKLHLDFEHEYIDGYKTRLNIFAERRSGIPYSLTMNDSVQTNSHGNVFGTAGSSNRYLLYVPNVSSITADPLVTYDSTATFNNFAAFVTANGLKQGKIAKKNSQTAPHWDKIDLHIDQEIPLPIVSTGKITVFADLENVLNMLNKNWGSLRQVSFPYLASVVNVACSTTVGNNCTQYRYSNFSNPAVANQGRVSLWALRLGARVGF</sequence>
<dbReference type="SUPFAM" id="SSF56935">
    <property type="entry name" value="Porins"/>
    <property type="match status" value="1"/>
</dbReference>